<accession>A0ABY0TQD9</accession>
<dbReference type="EMBL" id="FNKM01000002">
    <property type="protein sequence ID" value="SDR24382.1"/>
    <property type="molecule type" value="Genomic_DNA"/>
</dbReference>
<reference evidence="2 3" key="1">
    <citation type="submission" date="2016-10" db="EMBL/GenBank/DDBJ databases">
        <authorList>
            <person name="Varghese N."/>
            <person name="Submissions S."/>
        </authorList>
    </citation>
    <scope>NUCLEOTIDE SEQUENCE [LARGE SCALE GENOMIC DNA]</scope>
    <source>
        <strain evidence="2 3">BS2976</strain>
    </source>
</reference>
<organism evidence="2 3">
    <name type="scientific">Pseudomonas grimontii</name>
    <dbReference type="NCBI Taxonomy" id="129847"/>
    <lineage>
        <taxon>Bacteria</taxon>
        <taxon>Pseudomonadati</taxon>
        <taxon>Pseudomonadota</taxon>
        <taxon>Gammaproteobacteria</taxon>
        <taxon>Pseudomonadales</taxon>
        <taxon>Pseudomonadaceae</taxon>
        <taxon>Pseudomonas</taxon>
    </lineage>
</organism>
<protein>
    <submittedName>
        <fullName evidence="2">Uncharacterized protein</fullName>
    </submittedName>
</protein>
<feature type="compositionally biased region" description="Basic and acidic residues" evidence="1">
    <location>
        <begin position="16"/>
        <end position="26"/>
    </location>
</feature>
<dbReference type="Proteomes" id="UP000198740">
    <property type="component" value="Unassembled WGS sequence"/>
</dbReference>
<evidence type="ECO:0000313" key="3">
    <source>
        <dbReference type="Proteomes" id="UP000198740"/>
    </source>
</evidence>
<feature type="region of interest" description="Disordered" evidence="1">
    <location>
        <begin position="1"/>
        <end position="26"/>
    </location>
</feature>
<sequence length="70" mass="8056">MIAEHRGAACSQNDRLSSHANKERKGCKPLRTFEQWRIRVIDDRATSKPEGYCWCMTAPNRHPSKIDGSR</sequence>
<evidence type="ECO:0000313" key="2">
    <source>
        <dbReference type="EMBL" id="SDR24382.1"/>
    </source>
</evidence>
<evidence type="ECO:0000256" key="1">
    <source>
        <dbReference type="SAM" id="MobiDB-lite"/>
    </source>
</evidence>
<proteinExistence type="predicted"/>
<name>A0ABY0TQD9_9PSED</name>
<keyword evidence="3" id="KW-1185">Reference proteome</keyword>
<comment type="caution">
    <text evidence="2">The sequence shown here is derived from an EMBL/GenBank/DDBJ whole genome shotgun (WGS) entry which is preliminary data.</text>
</comment>
<gene>
    <name evidence="2" type="ORF">SAMN04490186_4324</name>
</gene>